<dbReference type="EMBL" id="JAMZMK010006218">
    <property type="protein sequence ID" value="KAI7750085.1"/>
    <property type="molecule type" value="Genomic_DNA"/>
</dbReference>
<name>A0AAD5GP92_AMBAR</name>
<keyword evidence="2" id="KW-1185">Reference proteome</keyword>
<accession>A0AAD5GP92</accession>
<evidence type="ECO:0000313" key="1">
    <source>
        <dbReference type="EMBL" id="KAI7750085.1"/>
    </source>
</evidence>
<comment type="caution">
    <text evidence="1">The sequence shown here is derived from an EMBL/GenBank/DDBJ whole genome shotgun (WGS) entry which is preliminary data.</text>
</comment>
<reference evidence="1" key="1">
    <citation type="submission" date="2022-06" db="EMBL/GenBank/DDBJ databases">
        <title>Uncovering the hologenomic basis of an extraordinary plant invasion.</title>
        <authorList>
            <person name="Bieker V.C."/>
            <person name="Martin M.D."/>
            <person name="Gilbert T."/>
            <person name="Hodgins K."/>
            <person name="Battlay P."/>
            <person name="Petersen B."/>
            <person name="Wilson J."/>
        </authorList>
    </citation>
    <scope>NUCLEOTIDE SEQUENCE</scope>
    <source>
        <strain evidence="1">AA19_3_7</strain>
        <tissue evidence="1">Leaf</tissue>
    </source>
</reference>
<gene>
    <name evidence="1" type="ORF">M8C21_021164</name>
</gene>
<dbReference type="AlphaFoldDB" id="A0AAD5GP92"/>
<sequence>MNVLRVLNNSRVCSSTGIPPINSSIPLFSNLTTNERQNESGVQVFQIVAMMTTEDLH</sequence>
<dbReference type="Proteomes" id="UP001206925">
    <property type="component" value="Unassembled WGS sequence"/>
</dbReference>
<organism evidence="1 2">
    <name type="scientific">Ambrosia artemisiifolia</name>
    <name type="common">Common ragweed</name>
    <dbReference type="NCBI Taxonomy" id="4212"/>
    <lineage>
        <taxon>Eukaryota</taxon>
        <taxon>Viridiplantae</taxon>
        <taxon>Streptophyta</taxon>
        <taxon>Embryophyta</taxon>
        <taxon>Tracheophyta</taxon>
        <taxon>Spermatophyta</taxon>
        <taxon>Magnoliopsida</taxon>
        <taxon>eudicotyledons</taxon>
        <taxon>Gunneridae</taxon>
        <taxon>Pentapetalae</taxon>
        <taxon>asterids</taxon>
        <taxon>campanulids</taxon>
        <taxon>Asterales</taxon>
        <taxon>Asteraceae</taxon>
        <taxon>Asteroideae</taxon>
        <taxon>Heliantheae alliance</taxon>
        <taxon>Heliantheae</taxon>
        <taxon>Ambrosia</taxon>
    </lineage>
</organism>
<proteinExistence type="predicted"/>
<evidence type="ECO:0000313" key="2">
    <source>
        <dbReference type="Proteomes" id="UP001206925"/>
    </source>
</evidence>
<protein>
    <submittedName>
        <fullName evidence="1">Uncharacterized protein</fullName>
    </submittedName>
</protein>